<reference evidence="4 5" key="1">
    <citation type="submission" date="2016-10" db="EMBL/GenBank/DDBJ databases">
        <authorList>
            <person name="de Groot N.N."/>
        </authorList>
    </citation>
    <scope>NUCLEOTIDE SEQUENCE [LARGE SCALE GENOMIC DNA]</scope>
    <source>
        <strain evidence="4 5">AR67</strain>
    </source>
</reference>
<dbReference type="Proteomes" id="UP000182192">
    <property type="component" value="Unassembled WGS sequence"/>
</dbReference>
<feature type="domain" description="NodB homology" evidence="3">
    <location>
        <begin position="71"/>
        <end position="248"/>
    </location>
</feature>
<keyword evidence="2" id="KW-0732">Signal</keyword>
<proteinExistence type="predicted"/>
<dbReference type="SUPFAM" id="SSF88713">
    <property type="entry name" value="Glycoside hydrolase/deacetylase"/>
    <property type="match status" value="1"/>
</dbReference>
<dbReference type="AlphaFoldDB" id="A0A1I1FZ84"/>
<organism evidence="4 5">
    <name type="scientific">Ruminococcus albus</name>
    <dbReference type="NCBI Taxonomy" id="1264"/>
    <lineage>
        <taxon>Bacteria</taxon>
        <taxon>Bacillati</taxon>
        <taxon>Bacillota</taxon>
        <taxon>Clostridia</taxon>
        <taxon>Eubacteriales</taxon>
        <taxon>Oscillospiraceae</taxon>
        <taxon>Ruminococcus</taxon>
    </lineage>
</organism>
<sequence>MGILRTAAMLMMTVAAMSLTACAASAKNESGAPEKESSELTESKVQQDTAPAETEVTPKVTSFKAPEEYGKVIALTFDDGPDSVSTNMILDIFEENGAKASFFLIGDNINDSTVDTVKREAELGFEINSHSRTHSYMNKMSAEEIKAEMDYTDEKISELTGTVPRFFRPPYIAVNDIMYETIDKPFINGLGCNDWDKSVSAEKIAESVLAQAEDGAIILLHDGGRNTRTAEALKTIVPELQAQGYELVTVSELFHAKGVEPQEDGILYSRAEQDTAY</sequence>
<accession>A0A1I1FZ84</accession>
<dbReference type="Gene3D" id="3.20.20.370">
    <property type="entry name" value="Glycoside hydrolase/deacetylase"/>
    <property type="match status" value="1"/>
</dbReference>
<dbReference type="RefSeq" id="WP_081358368.1">
    <property type="nucleotide sequence ID" value="NZ_FOKQ01000006.1"/>
</dbReference>
<evidence type="ECO:0000259" key="3">
    <source>
        <dbReference type="PROSITE" id="PS51677"/>
    </source>
</evidence>
<dbReference type="PROSITE" id="PS51257">
    <property type="entry name" value="PROKAR_LIPOPROTEIN"/>
    <property type="match status" value="1"/>
</dbReference>
<dbReference type="PROSITE" id="PS51677">
    <property type="entry name" value="NODB"/>
    <property type="match status" value="1"/>
</dbReference>
<dbReference type="GO" id="GO:0005975">
    <property type="term" value="P:carbohydrate metabolic process"/>
    <property type="evidence" value="ECO:0007669"/>
    <property type="project" value="InterPro"/>
</dbReference>
<dbReference type="InterPro" id="IPR002509">
    <property type="entry name" value="NODB_dom"/>
</dbReference>
<dbReference type="PANTHER" id="PTHR10587:SF125">
    <property type="entry name" value="POLYSACCHARIDE DEACETYLASE YHEN-RELATED"/>
    <property type="match status" value="1"/>
</dbReference>
<dbReference type="CDD" id="cd10954">
    <property type="entry name" value="CE4_CtAXE_like"/>
    <property type="match status" value="1"/>
</dbReference>
<gene>
    <name evidence="4" type="ORF">SAMN02910406_01062</name>
</gene>
<dbReference type="InterPro" id="IPR050248">
    <property type="entry name" value="Polysacc_deacetylase_ArnD"/>
</dbReference>
<feature type="chain" id="PRO_5010205743" evidence="2">
    <location>
        <begin position="24"/>
        <end position="277"/>
    </location>
</feature>
<dbReference type="GO" id="GO:0016810">
    <property type="term" value="F:hydrolase activity, acting on carbon-nitrogen (but not peptide) bonds"/>
    <property type="evidence" value="ECO:0007669"/>
    <property type="project" value="InterPro"/>
</dbReference>
<dbReference type="OrthoDB" id="9806342at2"/>
<evidence type="ECO:0000313" key="4">
    <source>
        <dbReference type="EMBL" id="SFC04581.1"/>
    </source>
</evidence>
<evidence type="ECO:0000256" key="2">
    <source>
        <dbReference type="SAM" id="SignalP"/>
    </source>
</evidence>
<dbReference type="Pfam" id="PF01522">
    <property type="entry name" value="Polysacc_deac_1"/>
    <property type="match status" value="1"/>
</dbReference>
<feature type="region of interest" description="Disordered" evidence="1">
    <location>
        <begin position="28"/>
        <end position="60"/>
    </location>
</feature>
<feature type="signal peptide" evidence="2">
    <location>
        <begin position="1"/>
        <end position="23"/>
    </location>
</feature>
<dbReference type="InterPro" id="IPR011330">
    <property type="entry name" value="Glyco_hydro/deAcase_b/a-brl"/>
</dbReference>
<name>A0A1I1FZ84_RUMAL</name>
<evidence type="ECO:0000256" key="1">
    <source>
        <dbReference type="SAM" id="MobiDB-lite"/>
    </source>
</evidence>
<protein>
    <submittedName>
        <fullName evidence="4">Peptidoglycan/xylan/chitin deacetylase, PgdA/CDA1 family</fullName>
    </submittedName>
</protein>
<feature type="compositionally biased region" description="Basic and acidic residues" evidence="1">
    <location>
        <begin position="32"/>
        <end position="42"/>
    </location>
</feature>
<dbReference type="EMBL" id="FOKQ01000006">
    <property type="protein sequence ID" value="SFC04581.1"/>
    <property type="molecule type" value="Genomic_DNA"/>
</dbReference>
<evidence type="ECO:0000313" key="5">
    <source>
        <dbReference type="Proteomes" id="UP000182192"/>
    </source>
</evidence>
<dbReference type="PANTHER" id="PTHR10587">
    <property type="entry name" value="GLYCOSYL TRANSFERASE-RELATED"/>
    <property type="match status" value="1"/>
</dbReference>